<protein>
    <recommendedName>
        <fullName evidence="2">Protein kinase domain-containing protein</fullName>
    </recommendedName>
</protein>
<dbReference type="SUPFAM" id="SSF56112">
    <property type="entry name" value="Protein kinase-like (PK-like)"/>
    <property type="match status" value="1"/>
</dbReference>
<dbReference type="GO" id="GO:0005524">
    <property type="term" value="F:ATP binding"/>
    <property type="evidence" value="ECO:0007669"/>
    <property type="project" value="InterPro"/>
</dbReference>
<dbReference type="GO" id="GO:0004672">
    <property type="term" value="F:protein kinase activity"/>
    <property type="evidence" value="ECO:0007669"/>
    <property type="project" value="InterPro"/>
</dbReference>
<sequence>MADLTMAAFSTADVAIKAGKALIQLCSDYRHANDEIREDVMKIKSVWIRTEKQIDFLSRIWRSLDVQLQRHQDDLLIELASKLENAINQVGRVMRDKKNEDGTNKINRAKYATIKKTIIKAIEELREWQNDFNPGWYLILKIAAPVIDRELATTSKIDGEKAPGDLISTAQNFRKHLNDDPQEKFRLWRDADDTAKQVPIPYSAAKSIQRSGKGGARNYIVDTVPCLPGINVEILTKDVRDLARKLSVADPATFGLLQCRGVVRIYDRGSKIPTAFDFVFQIPLELKNPRSLRSILLAPDARMSLSSRFQVARQLAQSVCYVHTYGFVHKGIRPDTVLILDDTETSLPASFLLGFEKFRTADGRTLLTGDSEWDKDLYRHPQRQGLRPEEEYKMQHDIYSLGICLLEIGIWESFVSFDTKAVPSKVLPGYVGEDKEEYDRSTKVKNFLVELTRKKLPNKMGDKYTEVVVNCLTCLDEDNVDFGDSSELEDEDGVQIGVRYIEKILRKLNNISM</sequence>
<dbReference type="PANTHER" id="PTHR37542">
    <property type="entry name" value="HELO DOMAIN-CONTAINING PROTEIN-RELATED"/>
    <property type="match status" value="1"/>
</dbReference>
<evidence type="ECO:0000313" key="4">
    <source>
        <dbReference type="Proteomes" id="UP000799753"/>
    </source>
</evidence>
<dbReference type="InterPro" id="IPR000719">
    <property type="entry name" value="Prot_kinase_dom"/>
</dbReference>
<dbReference type="EMBL" id="MU006807">
    <property type="protein sequence ID" value="KAF2635383.1"/>
    <property type="molecule type" value="Genomic_DNA"/>
</dbReference>
<dbReference type="Gene3D" id="1.10.510.10">
    <property type="entry name" value="Transferase(Phosphotransferase) domain 1"/>
    <property type="match status" value="1"/>
</dbReference>
<gene>
    <name evidence="3" type="ORF">P280DRAFT_194523</name>
</gene>
<dbReference type="PROSITE" id="PS50011">
    <property type="entry name" value="PROTEIN_KINASE_DOM"/>
    <property type="match status" value="1"/>
</dbReference>
<dbReference type="Proteomes" id="UP000799753">
    <property type="component" value="Unassembled WGS sequence"/>
</dbReference>
<evidence type="ECO:0000256" key="1">
    <source>
        <dbReference type="SAM" id="Coils"/>
    </source>
</evidence>
<organism evidence="3 4">
    <name type="scientific">Massarina eburnea CBS 473.64</name>
    <dbReference type="NCBI Taxonomy" id="1395130"/>
    <lineage>
        <taxon>Eukaryota</taxon>
        <taxon>Fungi</taxon>
        <taxon>Dikarya</taxon>
        <taxon>Ascomycota</taxon>
        <taxon>Pezizomycotina</taxon>
        <taxon>Dothideomycetes</taxon>
        <taxon>Pleosporomycetidae</taxon>
        <taxon>Pleosporales</taxon>
        <taxon>Massarineae</taxon>
        <taxon>Massarinaceae</taxon>
        <taxon>Massarina</taxon>
    </lineage>
</organism>
<evidence type="ECO:0000313" key="3">
    <source>
        <dbReference type="EMBL" id="KAF2635383.1"/>
    </source>
</evidence>
<reference evidence="3" key="1">
    <citation type="journal article" date="2020" name="Stud. Mycol.">
        <title>101 Dothideomycetes genomes: a test case for predicting lifestyles and emergence of pathogens.</title>
        <authorList>
            <person name="Haridas S."/>
            <person name="Albert R."/>
            <person name="Binder M."/>
            <person name="Bloem J."/>
            <person name="Labutti K."/>
            <person name="Salamov A."/>
            <person name="Andreopoulos B."/>
            <person name="Baker S."/>
            <person name="Barry K."/>
            <person name="Bills G."/>
            <person name="Bluhm B."/>
            <person name="Cannon C."/>
            <person name="Castanera R."/>
            <person name="Culley D."/>
            <person name="Daum C."/>
            <person name="Ezra D."/>
            <person name="Gonzalez J."/>
            <person name="Henrissat B."/>
            <person name="Kuo A."/>
            <person name="Liang C."/>
            <person name="Lipzen A."/>
            <person name="Lutzoni F."/>
            <person name="Magnuson J."/>
            <person name="Mondo S."/>
            <person name="Nolan M."/>
            <person name="Ohm R."/>
            <person name="Pangilinan J."/>
            <person name="Park H.-J."/>
            <person name="Ramirez L."/>
            <person name="Alfaro M."/>
            <person name="Sun H."/>
            <person name="Tritt A."/>
            <person name="Yoshinaga Y."/>
            <person name="Zwiers L.-H."/>
            <person name="Turgeon B."/>
            <person name="Goodwin S."/>
            <person name="Spatafora J."/>
            <person name="Crous P."/>
            <person name="Grigoriev I."/>
        </authorList>
    </citation>
    <scope>NUCLEOTIDE SEQUENCE</scope>
    <source>
        <strain evidence="3">CBS 473.64</strain>
    </source>
</reference>
<dbReference type="PANTHER" id="PTHR37542:SF1">
    <property type="entry name" value="PRION-INHIBITION AND PROPAGATION HELO DOMAIN-CONTAINING PROTEIN"/>
    <property type="match status" value="1"/>
</dbReference>
<evidence type="ECO:0000259" key="2">
    <source>
        <dbReference type="PROSITE" id="PS50011"/>
    </source>
</evidence>
<accession>A0A6A6RK13</accession>
<keyword evidence="4" id="KW-1185">Reference proteome</keyword>
<name>A0A6A6RK13_9PLEO</name>
<proteinExistence type="predicted"/>
<dbReference type="AlphaFoldDB" id="A0A6A6RK13"/>
<feature type="domain" description="Protein kinase" evidence="2">
    <location>
        <begin position="205"/>
        <end position="469"/>
    </location>
</feature>
<keyword evidence="1" id="KW-0175">Coiled coil</keyword>
<feature type="coiled-coil region" evidence="1">
    <location>
        <begin position="80"/>
        <end position="131"/>
    </location>
</feature>
<dbReference type="OrthoDB" id="1911848at2759"/>
<dbReference type="InterPro" id="IPR011009">
    <property type="entry name" value="Kinase-like_dom_sf"/>
</dbReference>